<name>A0ACC0BMN6_CATRO</name>
<proteinExistence type="predicted"/>
<reference evidence="2" key="1">
    <citation type="journal article" date="2023" name="Nat. Plants">
        <title>Single-cell RNA sequencing provides a high-resolution roadmap for understanding the multicellular compartmentation of specialized metabolism.</title>
        <authorList>
            <person name="Sun S."/>
            <person name="Shen X."/>
            <person name="Li Y."/>
            <person name="Li Y."/>
            <person name="Wang S."/>
            <person name="Li R."/>
            <person name="Zhang H."/>
            <person name="Shen G."/>
            <person name="Guo B."/>
            <person name="Wei J."/>
            <person name="Xu J."/>
            <person name="St-Pierre B."/>
            <person name="Chen S."/>
            <person name="Sun C."/>
        </authorList>
    </citation>
    <scope>NUCLEOTIDE SEQUENCE [LARGE SCALE GENOMIC DNA]</scope>
</reference>
<evidence type="ECO:0000313" key="1">
    <source>
        <dbReference type="EMBL" id="KAI5673936.1"/>
    </source>
</evidence>
<sequence>MGSGSPIDDLVESCTIWLLNWNDSMTDIQLSMRFVNKVQAISAVYDVKNLSLEVLQKISLVATLPQEGIPDLPRWVGHGTCLFSSSSAYQSRLQPPTAIKNNGNDGGNLGDRTVLCSFNLEVITGDVPSSHLWMLIIGLIGTQFKIGIRFLLRYLGLLYSEPPTIGYGVGETRQFFQILLLRGLARLNLISCLSTC</sequence>
<accession>A0ACC0BMN6</accession>
<gene>
    <name evidence="1" type="ORF">M9H77_14300</name>
</gene>
<comment type="caution">
    <text evidence="1">The sequence shown here is derived from an EMBL/GenBank/DDBJ whole genome shotgun (WGS) entry which is preliminary data.</text>
</comment>
<keyword evidence="2" id="KW-1185">Reference proteome</keyword>
<dbReference type="EMBL" id="CM044703">
    <property type="protein sequence ID" value="KAI5673936.1"/>
    <property type="molecule type" value="Genomic_DNA"/>
</dbReference>
<organism evidence="1 2">
    <name type="scientific">Catharanthus roseus</name>
    <name type="common">Madagascar periwinkle</name>
    <name type="synonym">Vinca rosea</name>
    <dbReference type="NCBI Taxonomy" id="4058"/>
    <lineage>
        <taxon>Eukaryota</taxon>
        <taxon>Viridiplantae</taxon>
        <taxon>Streptophyta</taxon>
        <taxon>Embryophyta</taxon>
        <taxon>Tracheophyta</taxon>
        <taxon>Spermatophyta</taxon>
        <taxon>Magnoliopsida</taxon>
        <taxon>eudicotyledons</taxon>
        <taxon>Gunneridae</taxon>
        <taxon>Pentapetalae</taxon>
        <taxon>asterids</taxon>
        <taxon>lamiids</taxon>
        <taxon>Gentianales</taxon>
        <taxon>Apocynaceae</taxon>
        <taxon>Rauvolfioideae</taxon>
        <taxon>Vinceae</taxon>
        <taxon>Catharanthinae</taxon>
        <taxon>Catharanthus</taxon>
    </lineage>
</organism>
<protein>
    <submittedName>
        <fullName evidence="1">Uncharacterized protein</fullName>
    </submittedName>
</protein>
<evidence type="ECO:0000313" key="2">
    <source>
        <dbReference type="Proteomes" id="UP001060085"/>
    </source>
</evidence>
<dbReference type="Proteomes" id="UP001060085">
    <property type="component" value="Linkage Group LG03"/>
</dbReference>